<comment type="caution">
    <text evidence="1">The sequence shown here is derived from an EMBL/GenBank/DDBJ whole genome shotgun (WGS) entry which is preliminary data.</text>
</comment>
<evidence type="ECO:0000313" key="1">
    <source>
        <dbReference type="EMBL" id="GFX89214.1"/>
    </source>
</evidence>
<dbReference type="InterPro" id="IPR036397">
    <property type="entry name" value="RNaseH_sf"/>
</dbReference>
<reference evidence="1" key="1">
    <citation type="submission" date="2020-08" db="EMBL/GenBank/DDBJ databases">
        <title>Multicomponent nature underlies the extraordinary mechanical properties of spider dragline silk.</title>
        <authorList>
            <person name="Kono N."/>
            <person name="Nakamura H."/>
            <person name="Mori M."/>
            <person name="Yoshida Y."/>
            <person name="Ohtoshi R."/>
            <person name="Malay A.D."/>
            <person name="Moran D.A.P."/>
            <person name="Tomita M."/>
            <person name="Numata K."/>
            <person name="Arakawa K."/>
        </authorList>
    </citation>
    <scope>NUCLEOTIDE SEQUENCE</scope>
</reference>
<proteinExistence type="predicted"/>
<accession>A0A8X6RBQ2</accession>
<dbReference type="AlphaFoldDB" id="A0A8X6RBQ2"/>
<dbReference type="GO" id="GO:0003676">
    <property type="term" value="F:nucleic acid binding"/>
    <property type="evidence" value="ECO:0007669"/>
    <property type="project" value="InterPro"/>
</dbReference>
<dbReference type="Gene3D" id="3.30.420.10">
    <property type="entry name" value="Ribonuclease H-like superfamily/Ribonuclease H"/>
    <property type="match status" value="1"/>
</dbReference>
<dbReference type="EMBL" id="BMAU01021069">
    <property type="protein sequence ID" value="GFX89214.1"/>
    <property type="molecule type" value="Genomic_DNA"/>
</dbReference>
<keyword evidence="2" id="KW-1185">Reference proteome</keyword>
<evidence type="ECO:0000313" key="2">
    <source>
        <dbReference type="Proteomes" id="UP000887159"/>
    </source>
</evidence>
<gene>
    <name evidence="1" type="primary">NCL1_60596</name>
    <name evidence="1" type="ORF">TNCV_1339131</name>
</gene>
<organism evidence="1 2">
    <name type="scientific">Trichonephila clavipes</name>
    <name type="common">Golden silk orbweaver</name>
    <name type="synonym">Nephila clavipes</name>
    <dbReference type="NCBI Taxonomy" id="2585209"/>
    <lineage>
        <taxon>Eukaryota</taxon>
        <taxon>Metazoa</taxon>
        <taxon>Ecdysozoa</taxon>
        <taxon>Arthropoda</taxon>
        <taxon>Chelicerata</taxon>
        <taxon>Arachnida</taxon>
        <taxon>Araneae</taxon>
        <taxon>Araneomorphae</taxon>
        <taxon>Entelegynae</taxon>
        <taxon>Araneoidea</taxon>
        <taxon>Nephilidae</taxon>
        <taxon>Trichonephila</taxon>
    </lineage>
</organism>
<name>A0A8X6RBQ2_TRICX</name>
<dbReference type="Proteomes" id="UP000887159">
    <property type="component" value="Unassembled WGS sequence"/>
</dbReference>
<sequence length="136" mass="15161">MPQGLGSNPGKDMDVCKCIVPLRHGGTLNSRRAASPRVVGGRGRENTLKPIFEEEIPATYEKDNDKVEFHMDKACSNTSKSTATYLAKKESETGIKCIPFDEIRVKSPNTSLMDFCVLSLLKQDLRKQYPETLNNL</sequence>
<protein>
    <submittedName>
        <fullName evidence="1">Uncharacterized protein</fullName>
    </submittedName>
</protein>